<comment type="caution">
    <text evidence="2">The sequence shown here is derived from an EMBL/GenBank/DDBJ whole genome shotgun (WGS) entry which is preliminary data.</text>
</comment>
<organism evidence="2 3">
    <name type="scientific">Caenorhabditis nigoni</name>
    <dbReference type="NCBI Taxonomy" id="1611254"/>
    <lineage>
        <taxon>Eukaryota</taxon>
        <taxon>Metazoa</taxon>
        <taxon>Ecdysozoa</taxon>
        <taxon>Nematoda</taxon>
        <taxon>Chromadorea</taxon>
        <taxon>Rhabditida</taxon>
        <taxon>Rhabditina</taxon>
        <taxon>Rhabditomorpha</taxon>
        <taxon>Rhabditoidea</taxon>
        <taxon>Rhabditidae</taxon>
        <taxon>Peloderinae</taxon>
        <taxon>Caenorhabditis</taxon>
    </lineage>
</organism>
<evidence type="ECO:0000313" key="3">
    <source>
        <dbReference type="Proteomes" id="UP000230233"/>
    </source>
</evidence>
<dbReference type="EMBL" id="PDUG01000003">
    <property type="protein sequence ID" value="PIC38523.1"/>
    <property type="molecule type" value="Genomic_DNA"/>
</dbReference>
<keyword evidence="1" id="KW-0472">Membrane</keyword>
<keyword evidence="1" id="KW-0812">Transmembrane</keyword>
<name>A0A2G5UGD6_9PELO</name>
<keyword evidence="3" id="KW-1185">Reference proteome</keyword>
<reference evidence="3" key="1">
    <citation type="submission" date="2017-10" db="EMBL/GenBank/DDBJ databases">
        <title>Rapid genome shrinkage in a self-fertile nematode reveals novel sperm competition proteins.</title>
        <authorList>
            <person name="Yin D."/>
            <person name="Schwarz E.M."/>
            <person name="Thomas C.G."/>
            <person name="Felde R.L."/>
            <person name="Korf I.F."/>
            <person name="Cutter A.D."/>
            <person name="Schartner C.M."/>
            <person name="Ralston E.J."/>
            <person name="Meyer B.J."/>
            <person name="Haag E.S."/>
        </authorList>
    </citation>
    <scope>NUCLEOTIDE SEQUENCE [LARGE SCALE GENOMIC DNA]</scope>
    <source>
        <strain evidence="3">JU1422</strain>
    </source>
</reference>
<proteinExistence type="predicted"/>
<sequence length="68" mass="7871">MPTDITMNNFSANRSIADDSSIVIEKDEGEKKIEEVLIEVERFIVNIVKWTCLILAFFVAIIYQIFFV</sequence>
<protein>
    <submittedName>
        <fullName evidence="2">Uncharacterized protein</fullName>
    </submittedName>
</protein>
<feature type="transmembrane region" description="Helical" evidence="1">
    <location>
        <begin position="47"/>
        <end position="66"/>
    </location>
</feature>
<keyword evidence="1" id="KW-1133">Transmembrane helix</keyword>
<gene>
    <name evidence="2" type="primary">Cnig_chr_III.g10512</name>
    <name evidence="2" type="ORF">B9Z55_010512</name>
</gene>
<dbReference type="AlphaFoldDB" id="A0A2G5UGD6"/>
<evidence type="ECO:0000256" key="1">
    <source>
        <dbReference type="SAM" id="Phobius"/>
    </source>
</evidence>
<accession>A0A2G5UGD6</accession>
<evidence type="ECO:0000313" key="2">
    <source>
        <dbReference type="EMBL" id="PIC38523.1"/>
    </source>
</evidence>
<dbReference type="Proteomes" id="UP000230233">
    <property type="component" value="Chromosome III"/>
</dbReference>